<keyword evidence="3" id="KW-1185">Reference proteome</keyword>
<dbReference type="eggNOG" id="ENOG502SF45">
    <property type="taxonomic scope" value="Eukaryota"/>
</dbReference>
<dbReference type="RefSeq" id="XP_003682359.1">
    <property type="nucleotide sequence ID" value="XM_003682311.1"/>
</dbReference>
<evidence type="ECO:0000313" key="2">
    <source>
        <dbReference type="EMBL" id="CCE93148.1"/>
    </source>
</evidence>
<sequence>MGFWETFKAKFFKWKHAQDANPVEGETYNDPPKVADLPNMPDSEGNLIAVSSGKREMSPVLSAKLGINTPHHAEIDDQIK</sequence>
<reference evidence="2 3" key="1">
    <citation type="journal article" date="2011" name="Proc. Natl. Acad. Sci. U.S.A.">
        <title>Evolutionary erosion of yeast sex chromosomes by mating-type switching accidents.</title>
        <authorList>
            <person name="Gordon J.L."/>
            <person name="Armisen D."/>
            <person name="Proux-Wera E."/>
            <person name="Oheigeartaigh S.S."/>
            <person name="Byrne K.P."/>
            <person name="Wolfe K.H."/>
        </authorList>
    </citation>
    <scope>NUCLEOTIDE SEQUENCE [LARGE SCALE GENOMIC DNA]</scope>
    <source>
        <strain evidence="3">ATCC 10662 / CBS 1146 / NBRC 0425 / NCYC 2629 / NRRL Y-866</strain>
    </source>
</reference>
<proteinExistence type="predicted"/>
<dbReference type="Proteomes" id="UP000005627">
    <property type="component" value="Chromosome 6"/>
</dbReference>
<gene>
    <name evidence="2" type="primary">TDEL0F03370</name>
    <name evidence="2" type="ORF">TDEL_0F03370</name>
</gene>
<dbReference type="EMBL" id="HE616747">
    <property type="protein sequence ID" value="CCE93148.1"/>
    <property type="molecule type" value="Genomic_DNA"/>
</dbReference>
<dbReference type="GeneID" id="11501743"/>
<dbReference type="OrthoDB" id="4057307at2759"/>
<evidence type="ECO:0000313" key="3">
    <source>
        <dbReference type="Proteomes" id="UP000005627"/>
    </source>
</evidence>
<protein>
    <submittedName>
        <fullName evidence="2">Uncharacterized protein</fullName>
    </submittedName>
</protein>
<name>G8ZX04_TORDE</name>
<organism evidence="2 3">
    <name type="scientific">Torulaspora delbrueckii</name>
    <name type="common">Yeast</name>
    <name type="synonym">Candida colliculosa</name>
    <dbReference type="NCBI Taxonomy" id="4950"/>
    <lineage>
        <taxon>Eukaryota</taxon>
        <taxon>Fungi</taxon>
        <taxon>Dikarya</taxon>
        <taxon>Ascomycota</taxon>
        <taxon>Saccharomycotina</taxon>
        <taxon>Saccharomycetes</taxon>
        <taxon>Saccharomycetales</taxon>
        <taxon>Saccharomycetaceae</taxon>
        <taxon>Torulaspora</taxon>
    </lineage>
</organism>
<feature type="region of interest" description="Disordered" evidence="1">
    <location>
        <begin position="22"/>
        <end position="42"/>
    </location>
</feature>
<dbReference type="AlphaFoldDB" id="G8ZX04"/>
<accession>G8ZX04</accession>
<dbReference type="HOGENOM" id="CLU_2498258_0_0_1"/>
<dbReference type="InParanoid" id="G8ZX04"/>
<evidence type="ECO:0000256" key="1">
    <source>
        <dbReference type="SAM" id="MobiDB-lite"/>
    </source>
</evidence>
<dbReference type="KEGG" id="tdl:TDEL_0F03370"/>